<dbReference type="EMBL" id="JANQDX010000014">
    <property type="protein sequence ID" value="KAL0912098.1"/>
    <property type="molecule type" value="Genomic_DNA"/>
</dbReference>
<keyword evidence="3" id="KW-1185">Reference proteome</keyword>
<feature type="region of interest" description="Disordered" evidence="1">
    <location>
        <begin position="1"/>
        <end position="20"/>
    </location>
</feature>
<dbReference type="AlphaFoldDB" id="A0ABD0UHG0"/>
<name>A0ABD0UHG0_DENTH</name>
<sequence>MLNNAEQDLIVPRKSARQRESHLHNKRALVYASDQNVVTFDPTRRESRRECEVEQQRRRTGRMAVWVELIKPTGGAEEEELDCEKSDQMDFCTQEWAADIAPFAEVWGDRIVATRAGYEQDLIAADGGGMDDGPDQDPMVPSSRVIVVPGFDAIGEHTGAGHNRNIVMPFGGESPGSEGPES</sequence>
<gene>
    <name evidence="2" type="ORF">M5K25_018047</name>
</gene>
<organism evidence="2 3">
    <name type="scientific">Dendrobium thyrsiflorum</name>
    <name type="common">Pinecone-like raceme dendrobium</name>
    <name type="synonym">Orchid</name>
    <dbReference type="NCBI Taxonomy" id="117978"/>
    <lineage>
        <taxon>Eukaryota</taxon>
        <taxon>Viridiplantae</taxon>
        <taxon>Streptophyta</taxon>
        <taxon>Embryophyta</taxon>
        <taxon>Tracheophyta</taxon>
        <taxon>Spermatophyta</taxon>
        <taxon>Magnoliopsida</taxon>
        <taxon>Liliopsida</taxon>
        <taxon>Asparagales</taxon>
        <taxon>Orchidaceae</taxon>
        <taxon>Epidendroideae</taxon>
        <taxon>Malaxideae</taxon>
        <taxon>Dendrobiinae</taxon>
        <taxon>Dendrobium</taxon>
    </lineage>
</organism>
<proteinExistence type="predicted"/>
<evidence type="ECO:0000313" key="3">
    <source>
        <dbReference type="Proteomes" id="UP001552299"/>
    </source>
</evidence>
<evidence type="ECO:0000313" key="2">
    <source>
        <dbReference type="EMBL" id="KAL0912098.1"/>
    </source>
</evidence>
<dbReference type="Proteomes" id="UP001552299">
    <property type="component" value="Unassembled WGS sequence"/>
</dbReference>
<accession>A0ABD0UHG0</accession>
<evidence type="ECO:0000256" key="1">
    <source>
        <dbReference type="SAM" id="MobiDB-lite"/>
    </source>
</evidence>
<comment type="caution">
    <text evidence="2">The sequence shown here is derived from an EMBL/GenBank/DDBJ whole genome shotgun (WGS) entry which is preliminary data.</text>
</comment>
<reference evidence="2 3" key="1">
    <citation type="journal article" date="2024" name="Plant Biotechnol. J.">
        <title>Dendrobium thyrsiflorum genome and its molecular insights into genes involved in important horticultural traits.</title>
        <authorList>
            <person name="Chen B."/>
            <person name="Wang J.Y."/>
            <person name="Zheng P.J."/>
            <person name="Li K.L."/>
            <person name="Liang Y.M."/>
            <person name="Chen X.F."/>
            <person name="Zhang C."/>
            <person name="Zhao X."/>
            <person name="He X."/>
            <person name="Zhang G.Q."/>
            <person name="Liu Z.J."/>
            <person name="Xu Q."/>
        </authorList>
    </citation>
    <scope>NUCLEOTIDE SEQUENCE [LARGE SCALE GENOMIC DNA]</scope>
    <source>
        <strain evidence="2">GZMU011</strain>
    </source>
</reference>
<feature type="compositionally biased region" description="Low complexity" evidence="1">
    <location>
        <begin position="169"/>
        <end position="182"/>
    </location>
</feature>
<feature type="region of interest" description="Disordered" evidence="1">
    <location>
        <begin position="158"/>
        <end position="182"/>
    </location>
</feature>
<protein>
    <submittedName>
        <fullName evidence="2">Uncharacterized protein</fullName>
    </submittedName>
</protein>